<proteinExistence type="predicted"/>
<gene>
    <name evidence="1" type="ORF">OCBIM_22030385mg</name>
</gene>
<sequence>MVLCVNRVLMVDLLLLLLLASEVVVMIVFRVMGAGAVCRELLFAYRLVIRINKKTASA</sequence>
<name>A0A0L8GPF1_OCTBM</name>
<accession>A0A0L8GPF1</accession>
<organism evidence="1">
    <name type="scientific">Octopus bimaculoides</name>
    <name type="common">California two-spotted octopus</name>
    <dbReference type="NCBI Taxonomy" id="37653"/>
    <lineage>
        <taxon>Eukaryota</taxon>
        <taxon>Metazoa</taxon>
        <taxon>Spiralia</taxon>
        <taxon>Lophotrochozoa</taxon>
        <taxon>Mollusca</taxon>
        <taxon>Cephalopoda</taxon>
        <taxon>Coleoidea</taxon>
        <taxon>Octopodiformes</taxon>
        <taxon>Octopoda</taxon>
        <taxon>Incirrata</taxon>
        <taxon>Octopodidae</taxon>
        <taxon>Octopus</taxon>
    </lineage>
</organism>
<evidence type="ECO:0000313" key="1">
    <source>
        <dbReference type="EMBL" id="KOF78714.1"/>
    </source>
</evidence>
<dbReference type="EMBL" id="KQ420970">
    <property type="protein sequence ID" value="KOF78714.1"/>
    <property type="molecule type" value="Genomic_DNA"/>
</dbReference>
<dbReference type="AlphaFoldDB" id="A0A0L8GPF1"/>
<reference evidence="1" key="1">
    <citation type="submission" date="2015-07" db="EMBL/GenBank/DDBJ databases">
        <title>MeaNS - Measles Nucleotide Surveillance Program.</title>
        <authorList>
            <person name="Tran T."/>
            <person name="Druce J."/>
        </authorList>
    </citation>
    <scope>NUCLEOTIDE SEQUENCE</scope>
    <source>
        <strain evidence="1">UCB-OBI-ISO-001</strain>
        <tissue evidence="1">Gonad</tissue>
    </source>
</reference>
<protein>
    <submittedName>
        <fullName evidence="1">Uncharacterized protein</fullName>
    </submittedName>
</protein>